<dbReference type="InterPro" id="IPR006361">
    <property type="entry name" value="Uroporphyrinogen_deCO2ase_HemE"/>
</dbReference>
<dbReference type="Proteomes" id="UP000514713">
    <property type="component" value="Chromosome"/>
</dbReference>
<evidence type="ECO:0000256" key="9">
    <source>
        <dbReference type="RuleBase" id="RU000554"/>
    </source>
</evidence>
<dbReference type="CDD" id="cd00717">
    <property type="entry name" value="URO-D"/>
    <property type="match status" value="1"/>
</dbReference>
<dbReference type="KEGG" id="ned:HUN01_06570"/>
<dbReference type="PROSITE" id="PS00907">
    <property type="entry name" value="UROD_2"/>
    <property type="match status" value="1"/>
</dbReference>
<dbReference type="InterPro" id="IPR000257">
    <property type="entry name" value="Uroporphyrinogen_deCOase"/>
</dbReference>
<dbReference type="SUPFAM" id="SSF51726">
    <property type="entry name" value="UROD/MetE-like"/>
    <property type="match status" value="1"/>
</dbReference>
<accession>A0A7D7QQM6</accession>
<comment type="pathway">
    <text evidence="1 8 9">Porphyrin-containing compound metabolism; protoporphyrin-IX biosynthesis; coproporphyrinogen-III from 5-aminolevulinate: step 4/4.</text>
</comment>
<feature type="binding site" evidence="8">
    <location>
        <position position="325"/>
    </location>
    <ligand>
        <name>substrate</name>
    </ligand>
</feature>
<comment type="subunit">
    <text evidence="3 8">Homodimer.</text>
</comment>
<keyword evidence="8" id="KW-0963">Cytoplasm</keyword>
<evidence type="ECO:0000259" key="11">
    <source>
        <dbReference type="PROSITE" id="PS00906"/>
    </source>
</evidence>
<dbReference type="AlphaFoldDB" id="A0A7D7QQM6"/>
<organism evidence="13 14">
    <name type="scientific">Nostoc edaphicum CCNP1411</name>
    <dbReference type="NCBI Taxonomy" id="1472755"/>
    <lineage>
        <taxon>Bacteria</taxon>
        <taxon>Bacillati</taxon>
        <taxon>Cyanobacteriota</taxon>
        <taxon>Cyanophyceae</taxon>
        <taxon>Nostocales</taxon>
        <taxon>Nostocaceae</taxon>
        <taxon>Nostoc</taxon>
    </lineage>
</organism>
<dbReference type="GO" id="GO:0004853">
    <property type="term" value="F:uroporphyrinogen decarboxylase activity"/>
    <property type="evidence" value="ECO:0007669"/>
    <property type="project" value="UniProtKB-UniRule"/>
</dbReference>
<dbReference type="FunFam" id="3.20.20.210:FF:000006">
    <property type="entry name" value="Uroporphyrinogen decarboxylase"/>
    <property type="match status" value="1"/>
</dbReference>
<comment type="function">
    <text evidence="8">Catalyzes the decarboxylation of four acetate groups of uroporphyrinogen-III to yield coproporphyrinogen-III.</text>
</comment>
<evidence type="ECO:0000256" key="2">
    <source>
        <dbReference type="ARBA" id="ARBA00009935"/>
    </source>
</evidence>
<feature type="site" description="Transition state stabilizer" evidence="8">
    <location>
        <position position="78"/>
    </location>
</feature>
<dbReference type="Pfam" id="PF01208">
    <property type="entry name" value="URO-D"/>
    <property type="match status" value="1"/>
</dbReference>
<evidence type="ECO:0000259" key="12">
    <source>
        <dbReference type="PROSITE" id="PS00907"/>
    </source>
</evidence>
<evidence type="ECO:0000256" key="10">
    <source>
        <dbReference type="RuleBase" id="RU004169"/>
    </source>
</evidence>
<comment type="catalytic activity">
    <reaction evidence="8 9">
        <text>uroporphyrinogen III + 4 H(+) = coproporphyrinogen III + 4 CO2</text>
        <dbReference type="Rhea" id="RHEA:19865"/>
        <dbReference type="ChEBI" id="CHEBI:15378"/>
        <dbReference type="ChEBI" id="CHEBI:16526"/>
        <dbReference type="ChEBI" id="CHEBI:57308"/>
        <dbReference type="ChEBI" id="CHEBI:57309"/>
        <dbReference type="EC" id="4.1.1.37"/>
    </reaction>
</comment>
<gene>
    <name evidence="8" type="primary">hemE</name>
    <name evidence="13" type="ORF">HUN01_06570</name>
</gene>
<sequence>MGVYSTTPHLLRAARGEVVDRPPVWMMRQAGRYMKAYRDLRDKYPSFRDRSEIPEVAIEVSLQPWRAFQPDGVILFSDIVTPLPGLGIDMDIAEGKGPIIHSPLRTQEQIDLLHPLEPEAALPFIKTILQALRSEVGDKSTVLGFVGAPWTLAAYAVEGKGSKTYSIIKNMAFSDPTILHQLLAKLADAIAIYARYQIDSGAQVIQMFDSWAGQLSPQDYDTFALPYQQRVFQQVKQTHPDTPLILLVSGSAGVLERMAQSGADIVSVDWAVDMADARARLGKQVKVQGNLDPGVLFGSKQFIRDRILDTVRKAGNWGHILNLGHGVLPETPEENVAFFFETAKELNLAGVKN</sequence>
<dbReference type="PANTHER" id="PTHR21091:SF169">
    <property type="entry name" value="UROPORPHYRINOGEN DECARBOXYLASE"/>
    <property type="match status" value="1"/>
</dbReference>
<dbReference type="GO" id="GO:0006782">
    <property type="term" value="P:protoporphyrinogen IX biosynthetic process"/>
    <property type="evidence" value="ECO:0007669"/>
    <property type="project" value="UniProtKB-UniRule"/>
</dbReference>
<keyword evidence="5 8" id="KW-0210">Decarboxylase</keyword>
<evidence type="ECO:0000256" key="8">
    <source>
        <dbReference type="HAMAP-Rule" id="MF_00218"/>
    </source>
</evidence>
<comment type="subcellular location">
    <subcellularLocation>
        <location evidence="8">Cytoplasm</location>
    </subcellularLocation>
</comment>
<comment type="similarity">
    <text evidence="2 8 10">Belongs to the uroporphyrinogen decarboxylase family.</text>
</comment>
<evidence type="ECO:0000256" key="5">
    <source>
        <dbReference type="ARBA" id="ARBA00022793"/>
    </source>
</evidence>
<dbReference type="PROSITE" id="PS00906">
    <property type="entry name" value="UROD_1"/>
    <property type="match status" value="1"/>
</dbReference>
<proteinExistence type="inferred from homology"/>
<feature type="domain" description="Uroporphyrinogen decarboxylase (URO-D)" evidence="12">
    <location>
        <begin position="143"/>
        <end position="159"/>
    </location>
</feature>
<feature type="binding site" evidence="8">
    <location>
        <position position="210"/>
    </location>
    <ligand>
        <name>substrate</name>
    </ligand>
</feature>
<keyword evidence="6 8" id="KW-0456">Lyase</keyword>
<name>A0A7D7QQM6_9NOSO</name>
<dbReference type="RefSeq" id="WP_181930596.1">
    <property type="nucleotide sequence ID" value="NZ_CP054698.1"/>
</dbReference>
<dbReference type="InterPro" id="IPR038071">
    <property type="entry name" value="UROD/MetE-like_sf"/>
</dbReference>
<feature type="binding site" evidence="8">
    <location>
        <position position="155"/>
    </location>
    <ligand>
        <name>substrate</name>
    </ligand>
</feature>
<evidence type="ECO:0000256" key="4">
    <source>
        <dbReference type="ARBA" id="ARBA00012288"/>
    </source>
</evidence>
<evidence type="ECO:0000313" key="13">
    <source>
        <dbReference type="EMBL" id="QMS87263.1"/>
    </source>
</evidence>
<comment type="caution">
    <text evidence="8">Lacks conserved residue(s) required for the propagation of feature annotation.</text>
</comment>
<dbReference type="Gene3D" id="3.20.20.210">
    <property type="match status" value="1"/>
</dbReference>
<dbReference type="NCBIfam" id="TIGR01464">
    <property type="entry name" value="hemE"/>
    <property type="match status" value="1"/>
</dbReference>
<dbReference type="HAMAP" id="MF_00218">
    <property type="entry name" value="URO_D"/>
    <property type="match status" value="1"/>
</dbReference>
<reference evidence="14" key="1">
    <citation type="submission" date="2020-06" db="EMBL/GenBank/DDBJ databases">
        <title>Nostoc edaphicum CCNP1411 genome.</title>
        <authorList>
            <person name="Fidor A."/>
            <person name="Grabski M."/>
            <person name="Gawor J."/>
            <person name="Gromadka R."/>
            <person name="Wegrzyn G."/>
            <person name="Mazur-Marzec H."/>
        </authorList>
    </citation>
    <scope>NUCLEOTIDE SEQUENCE [LARGE SCALE GENOMIC DNA]</scope>
    <source>
        <strain evidence="14">CCNP1411</strain>
    </source>
</reference>
<dbReference type="UniPathway" id="UPA00251">
    <property type="reaction ID" value="UER00321"/>
</dbReference>
<evidence type="ECO:0000313" key="14">
    <source>
        <dbReference type="Proteomes" id="UP000514713"/>
    </source>
</evidence>
<protein>
    <recommendedName>
        <fullName evidence="4 8">Uroporphyrinogen decarboxylase</fullName>
        <shortName evidence="8">UPD</shortName>
        <shortName evidence="8">URO-D</shortName>
        <ecNumber evidence="4 8">4.1.1.37</ecNumber>
    </recommendedName>
</protein>
<evidence type="ECO:0000256" key="7">
    <source>
        <dbReference type="ARBA" id="ARBA00023244"/>
    </source>
</evidence>
<evidence type="ECO:0000256" key="3">
    <source>
        <dbReference type="ARBA" id="ARBA00011738"/>
    </source>
</evidence>
<dbReference type="GO" id="GO:0005737">
    <property type="term" value="C:cytoplasm"/>
    <property type="evidence" value="ECO:0007669"/>
    <property type="project" value="UniProtKB-SubCell"/>
</dbReference>
<feature type="binding site" evidence="8">
    <location>
        <position position="78"/>
    </location>
    <ligand>
        <name>substrate</name>
    </ligand>
</feature>
<keyword evidence="7 8" id="KW-0627">Porphyrin biosynthesis</keyword>
<evidence type="ECO:0000256" key="6">
    <source>
        <dbReference type="ARBA" id="ARBA00023239"/>
    </source>
</evidence>
<dbReference type="EMBL" id="CP054698">
    <property type="protein sequence ID" value="QMS87263.1"/>
    <property type="molecule type" value="Genomic_DNA"/>
</dbReference>
<feature type="domain" description="Uroporphyrinogen decarboxylase (URO-D)" evidence="11">
    <location>
        <begin position="23"/>
        <end position="32"/>
    </location>
</feature>
<dbReference type="EC" id="4.1.1.37" evidence="4 8"/>
<evidence type="ECO:0000256" key="1">
    <source>
        <dbReference type="ARBA" id="ARBA00004804"/>
    </source>
</evidence>
<dbReference type="PANTHER" id="PTHR21091">
    <property type="entry name" value="METHYLTETRAHYDROFOLATE:HOMOCYSTEINE METHYLTRANSFERASE RELATED"/>
    <property type="match status" value="1"/>
</dbReference>
<keyword evidence="14" id="KW-1185">Reference proteome</keyword>
<feature type="binding site" evidence="8">
    <location>
        <begin position="28"/>
        <end position="32"/>
    </location>
    <ligand>
        <name>substrate</name>
    </ligand>
</feature>